<name>A0ABV8G9I1_9ACTN</name>
<reference evidence="3" key="1">
    <citation type="journal article" date="2019" name="Int. J. Syst. Evol. Microbiol.">
        <title>The Global Catalogue of Microorganisms (GCM) 10K type strain sequencing project: providing services to taxonomists for standard genome sequencing and annotation.</title>
        <authorList>
            <consortium name="The Broad Institute Genomics Platform"/>
            <consortium name="The Broad Institute Genome Sequencing Center for Infectious Disease"/>
            <person name="Wu L."/>
            <person name="Ma J."/>
        </authorList>
    </citation>
    <scope>NUCLEOTIDE SEQUENCE [LARGE SCALE GENOMIC DNA]</scope>
    <source>
        <strain evidence="3">TBRC 1276</strain>
    </source>
</reference>
<dbReference type="EMBL" id="JBHSBI010000008">
    <property type="protein sequence ID" value="MFC4008967.1"/>
    <property type="molecule type" value="Genomic_DNA"/>
</dbReference>
<evidence type="ECO:0000256" key="1">
    <source>
        <dbReference type="SAM" id="MobiDB-lite"/>
    </source>
</evidence>
<comment type="caution">
    <text evidence="2">The sequence shown here is derived from an EMBL/GenBank/DDBJ whole genome shotgun (WGS) entry which is preliminary data.</text>
</comment>
<evidence type="ECO:0000313" key="3">
    <source>
        <dbReference type="Proteomes" id="UP001595851"/>
    </source>
</evidence>
<keyword evidence="3" id="KW-1185">Reference proteome</keyword>
<feature type="region of interest" description="Disordered" evidence="1">
    <location>
        <begin position="1"/>
        <end position="42"/>
    </location>
</feature>
<accession>A0ABV8G9I1</accession>
<protein>
    <submittedName>
        <fullName evidence="2">Uncharacterized protein</fullName>
    </submittedName>
</protein>
<dbReference type="Proteomes" id="UP001595851">
    <property type="component" value="Unassembled WGS sequence"/>
</dbReference>
<sequence length="42" mass="4454">MATATFRDESATARCSGEIAPPARPDVSPARELVRRVPRTGG</sequence>
<dbReference type="RefSeq" id="WP_379529032.1">
    <property type="nucleotide sequence ID" value="NZ_JBHSBI010000008.1"/>
</dbReference>
<evidence type="ECO:0000313" key="2">
    <source>
        <dbReference type="EMBL" id="MFC4008967.1"/>
    </source>
</evidence>
<proteinExistence type="predicted"/>
<feature type="compositionally biased region" description="Basic and acidic residues" evidence="1">
    <location>
        <begin position="1"/>
        <end position="11"/>
    </location>
</feature>
<organism evidence="2 3">
    <name type="scientific">Nonomuraea purpurea</name>
    <dbReference type="NCBI Taxonomy" id="1849276"/>
    <lineage>
        <taxon>Bacteria</taxon>
        <taxon>Bacillati</taxon>
        <taxon>Actinomycetota</taxon>
        <taxon>Actinomycetes</taxon>
        <taxon>Streptosporangiales</taxon>
        <taxon>Streptosporangiaceae</taxon>
        <taxon>Nonomuraea</taxon>
    </lineage>
</organism>
<gene>
    <name evidence="2" type="ORF">ACFOY2_17180</name>
</gene>